<dbReference type="PANTHER" id="PTHR19229">
    <property type="entry name" value="ATP-BINDING CASSETTE TRANSPORTER SUBFAMILY A ABCA"/>
    <property type="match status" value="1"/>
</dbReference>
<dbReference type="PANTHER" id="PTHR19229:SF209">
    <property type="entry name" value="ATP-BINDING CASSETTE SUB-FAMILY A MEMBER 5 ISOFORM X1"/>
    <property type="match status" value="1"/>
</dbReference>
<evidence type="ECO:0000313" key="11">
    <source>
        <dbReference type="EMBL" id="CAG9854771.1"/>
    </source>
</evidence>
<dbReference type="InterPro" id="IPR026082">
    <property type="entry name" value="ABCA"/>
</dbReference>
<evidence type="ECO:0000256" key="9">
    <source>
        <dbReference type="SAM" id="Phobius"/>
    </source>
</evidence>
<feature type="domain" description="ABC transporter" evidence="10">
    <location>
        <begin position="492"/>
        <end position="726"/>
    </location>
</feature>
<comment type="similarity">
    <text evidence="2">Belongs to the ABC transporter superfamily. ABCA family.</text>
</comment>
<dbReference type="GO" id="GO:0016887">
    <property type="term" value="F:ATP hydrolysis activity"/>
    <property type="evidence" value="ECO:0007669"/>
    <property type="project" value="InterPro"/>
</dbReference>
<feature type="transmembrane region" description="Helical" evidence="9">
    <location>
        <begin position="901"/>
        <end position="921"/>
    </location>
</feature>
<dbReference type="Gene3D" id="3.40.50.300">
    <property type="entry name" value="P-loop containing nucleotide triphosphate hydrolases"/>
    <property type="match status" value="2"/>
</dbReference>
<protein>
    <recommendedName>
        <fullName evidence="10">ABC transporter domain-containing protein</fullName>
    </recommendedName>
</protein>
<sequence>MENLFNKQLKAMLKRNLTLKKREKKKTIAEIIFPLYFLSLLIIIKLSLPDPNLPEITTPRDQENLFQSFNASRFHSIAVAPSSPDIRAFLKQTDEYVKLFLNNNNVINWVFYENEEALIGQYNKSSTSIPIAVVFEDSDPIRNPLKYKIRTNPSFIATPSTNVFYSLLSSCRGSGSNLEPPQTCPVNSYYFSDFLAIQTLLDYTKIKLDSMIPIFPNFRLEIFPKAAEKNFSFLAFRMIIPLYMVMAMSQFITYLMMLIVGEKEKKIKVGMMIMGLRDVVYWLSWFIYYVCFVFIVSTVATLLLYSLNVFSDSNYLLIFIAIVLYGLSVIMFGFMVTPFFDKAMTAGVVSNFALIFVSLLFYVTIYTDGKGVASWFLSLLSPVAFAMALDKAIVMEIAKDGLSFNNMFSGEGLPFGGSLILLAFDMVLYGLLAYYLDSVVPSEYGVKRPIFFCFSKSFWCSKQTNKSLSDESNETLPNVEPVATDLIGKEAIKIRNLYKNFKKFRKPTTNAIRGINLSIYEGQITAIIGHNGAGKTTLFNILTGLTAPTSGKVEVFGYDVSDSNDMDRIRRMIGVCPQHDILFDNLTPREHLEFFAAIKGIENIENEVTRTLRDIDLGDKADEQSRHLSGGQKRKLSIGIAIIGNPKIIILDEPTAGVDPYSRRHMWSVLQNIRKGKVILLTTHFMDEADILADRKAVVSKGEVRCCGSSLYLKNKFGVGYHLTMVLEDGASSEDLLRLVKSYVANGEMVRRHGKELSFVLPYDAVSKFSGLFSAIESEINNRSDSGKYTTISSQKFNVYTPGILSYGVSMTTLEEVFLQLQKDEEMDDVNNDSNRRRKPRNTIELVICASKYRHLEENNIEEPSVVSDFQSLESIKCEPSASQTLKALIKLRILRLRREFSKLCSLIVFPIGLTALGLFLSNVQASANSREMNPLVLSLPNLYGYLPISIRGGTKNFEIDIRDSGATNLDSKFTGNYSELLDIYPHIGVYNINRFDIDNPDITILYNDTETHSLPILINLLNNAFARAATGVHSTSNIQVSTHPFEDTSTDSVTFDGSSLILGMVFLYAPVVLAVDMVYDREIKARNQLRVNGLSFTLYFLSFFAIQIALMVLLCASLIVLVVIMKPAALSSASAVAVLSVLIGLYCPASILFTTAASYLFDKSETAQAVMSNTALLLGMVPYLIVTLTPPHVGRLVHCVFSFTDVMYLPYGIIYYIRNISEACRYNGGCDGSVKDYFTQDIVVVFVALLVHIPLWYFMVMVADVKKSGGQLSSLFKKNINGATDEEHIGDYGQNEDEDVRTERQRVKSIIRNNPATTPVVVIDDLHKKYKTSESSGCKKPKRINNDKIAVKSISLAVDAGEVFGLLGHNGAGKTTAMRIITAEESPTRGRVQIAGKSITSNMNDAFQLLGYCPQHDAQWKEITVAEHLEVYAAIKGVPAKTIPKMVELYLTGLQIHEHRNKQSKHCSGGTRRKLSYAMAMVGNPRIVLLDEPSTGMDPESKRFLWDTVLASFKGSKGAILTTHSMEEADILCSRVGIMVNGELRCLGSTQHLKNLYGAGYNLEIKLRLDSNSDGSGRLNACKEFINSKFSDVKLEESISDRLIFSVPQHNVPSLASCFRFLEEAKERLSIEEYSFSQTTLEQVFLKFAYESEIED</sequence>
<feature type="domain" description="ABC transporter" evidence="10">
    <location>
        <begin position="1322"/>
        <end position="1567"/>
    </location>
</feature>
<dbReference type="SMART" id="SM00382">
    <property type="entry name" value="AAA"/>
    <property type="match status" value="2"/>
</dbReference>
<dbReference type="SUPFAM" id="SSF52540">
    <property type="entry name" value="P-loop containing nucleoside triphosphate hydrolases"/>
    <property type="match status" value="2"/>
</dbReference>
<comment type="subcellular location">
    <subcellularLocation>
        <location evidence="1">Membrane</location>
        <topology evidence="1">Multi-pass membrane protein</topology>
    </subcellularLocation>
</comment>
<dbReference type="PROSITE" id="PS50893">
    <property type="entry name" value="ABC_TRANSPORTER_2"/>
    <property type="match status" value="2"/>
</dbReference>
<dbReference type="EMBL" id="OU900094">
    <property type="protein sequence ID" value="CAG9854771.1"/>
    <property type="molecule type" value="Genomic_DNA"/>
</dbReference>
<feature type="transmembrane region" description="Helical" evidence="9">
    <location>
        <begin position="1137"/>
        <end position="1162"/>
    </location>
</feature>
<dbReference type="InterPro" id="IPR003593">
    <property type="entry name" value="AAA+_ATPase"/>
</dbReference>
<feature type="transmembrane region" description="Helical" evidence="9">
    <location>
        <begin position="415"/>
        <end position="436"/>
    </location>
</feature>
<feature type="transmembrane region" description="Helical" evidence="9">
    <location>
        <begin position="348"/>
        <end position="366"/>
    </location>
</feature>
<gene>
    <name evidence="11" type="ORF">PHYEVI_LOCUS1231</name>
</gene>
<dbReference type="Proteomes" id="UP001153712">
    <property type="component" value="Chromosome 1"/>
</dbReference>
<dbReference type="GO" id="GO:0005319">
    <property type="term" value="F:lipid transporter activity"/>
    <property type="evidence" value="ECO:0007669"/>
    <property type="project" value="TreeGrafter"/>
</dbReference>
<dbReference type="OrthoDB" id="8061355at2759"/>
<dbReference type="FunFam" id="3.40.50.300:FF:000335">
    <property type="entry name" value="ATP binding cassette subfamily A member 5"/>
    <property type="match status" value="1"/>
</dbReference>
<keyword evidence="4 9" id="KW-0812">Transmembrane</keyword>
<evidence type="ECO:0000256" key="4">
    <source>
        <dbReference type="ARBA" id="ARBA00022692"/>
    </source>
</evidence>
<evidence type="ECO:0000313" key="12">
    <source>
        <dbReference type="Proteomes" id="UP001153712"/>
    </source>
</evidence>
<feature type="transmembrane region" description="Helical" evidence="9">
    <location>
        <begin position="1061"/>
        <end position="1080"/>
    </location>
</feature>
<dbReference type="InterPro" id="IPR027417">
    <property type="entry name" value="P-loop_NTPase"/>
</dbReference>
<dbReference type="GO" id="GO:0140359">
    <property type="term" value="F:ABC-type transporter activity"/>
    <property type="evidence" value="ECO:0007669"/>
    <property type="project" value="InterPro"/>
</dbReference>
<evidence type="ECO:0000256" key="6">
    <source>
        <dbReference type="ARBA" id="ARBA00022840"/>
    </source>
</evidence>
<evidence type="ECO:0000256" key="8">
    <source>
        <dbReference type="ARBA" id="ARBA00023136"/>
    </source>
</evidence>
<keyword evidence="6" id="KW-0067">ATP-binding</keyword>
<dbReference type="FunFam" id="3.40.50.300:FF:000933">
    <property type="entry name" value="ABC transporter A family member 7"/>
    <property type="match status" value="1"/>
</dbReference>
<organism evidence="11 12">
    <name type="scientific">Phyllotreta striolata</name>
    <name type="common">Striped flea beetle</name>
    <name type="synonym">Crioceris striolata</name>
    <dbReference type="NCBI Taxonomy" id="444603"/>
    <lineage>
        <taxon>Eukaryota</taxon>
        <taxon>Metazoa</taxon>
        <taxon>Ecdysozoa</taxon>
        <taxon>Arthropoda</taxon>
        <taxon>Hexapoda</taxon>
        <taxon>Insecta</taxon>
        <taxon>Pterygota</taxon>
        <taxon>Neoptera</taxon>
        <taxon>Endopterygota</taxon>
        <taxon>Coleoptera</taxon>
        <taxon>Polyphaga</taxon>
        <taxon>Cucujiformia</taxon>
        <taxon>Chrysomeloidea</taxon>
        <taxon>Chrysomelidae</taxon>
        <taxon>Galerucinae</taxon>
        <taxon>Alticini</taxon>
        <taxon>Phyllotreta</taxon>
    </lineage>
</organism>
<evidence type="ECO:0000256" key="3">
    <source>
        <dbReference type="ARBA" id="ARBA00022448"/>
    </source>
</evidence>
<dbReference type="GO" id="GO:0005524">
    <property type="term" value="F:ATP binding"/>
    <property type="evidence" value="ECO:0007669"/>
    <property type="project" value="UniProtKB-KW"/>
</dbReference>
<dbReference type="InterPro" id="IPR003439">
    <property type="entry name" value="ABC_transporter-like_ATP-bd"/>
</dbReference>
<evidence type="ECO:0000256" key="2">
    <source>
        <dbReference type="ARBA" id="ARBA00008869"/>
    </source>
</evidence>
<keyword evidence="5" id="KW-0547">Nucleotide-binding</keyword>
<feature type="transmembrane region" description="Helical" evidence="9">
    <location>
        <begin position="1100"/>
        <end position="1125"/>
    </location>
</feature>
<dbReference type="CDD" id="cd03263">
    <property type="entry name" value="ABC_subfamily_A"/>
    <property type="match status" value="2"/>
</dbReference>
<dbReference type="GO" id="GO:0016020">
    <property type="term" value="C:membrane"/>
    <property type="evidence" value="ECO:0007669"/>
    <property type="project" value="UniProtKB-SubCell"/>
</dbReference>
<evidence type="ECO:0000256" key="5">
    <source>
        <dbReference type="ARBA" id="ARBA00022741"/>
    </source>
</evidence>
<dbReference type="InterPro" id="IPR056264">
    <property type="entry name" value="R2_ABCA1-4-like"/>
</dbReference>
<keyword evidence="8 9" id="KW-0472">Membrane</keyword>
<keyword evidence="12" id="KW-1185">Reference proteome</keyword>
<keyword evidence="3" id="KW-0813">Transport</keyword>
<dbReference type="Pfam" id="PF00005">
    <property type="entry name" value="ABC_tran"/>
    <property type="match status" value="2"/>
</dbReference>
<evidence type="ECO:0000259" key="10">
    <source>
        <dbReference type="PROSITE" id="PS50893"/>
    </source>
</evidence>
<feature type="transmembrane region" description="Helical" evidence="9">
    <location>
        <begin position="315"/>
        <end position="336"/>
    </location>
</feature>
<feature type="transmembrane region" description="Helical" evidence="9">
    <location>
        <begin position="28"/>
        <end position="48"/>
    </location>
</feature>
<proteinExistence type="inferred from homology"/>
<evidence type="ECO:0000256" key="1">
    <source>
        <dbReference type="ARBA" id="ARBA00004141"/>
    </source>
</evidence>
<accession>A0A9N9TBC6</accession>
<feature type="transmembrane region" description="Helical" evidence="9">
    <location>
        <begin position="280"/>
        <end position="303"/>
    </location>
</feature>
<feature type="transmembrane region" description="Helical" evidence="9">
    <location>
        <begin position="238"/>
        <end position="260"/>
    </location>
</feature>
<dbReference type="InterPro" id="IPR013525">
    <property type="entry name" value="ABC2_TM"/>
</dbReference>
<keyword evidence="7 9" id="KW-1133">Transmembrane helix</keyword>
<name>A0A9N9TBC6_PHYSR</name>
<dbReference type="Pfam" id="PF23321">
    <property type="entry name" value="R1_ABCA1"/>
    <property type="match status" value="1"/>
</dbReference>
<dbReference type="Pfam" id="PF12698">
    <property type="entry name" value="ABC2_membrane_3"/>
    <property type="match status" value="2"/>
</dbReference>
<reference evidence="11" key="1">
    <citation type="submission" date="2022-01" db="EMBL/GenBank/DDBJ databases">
        <authorList>
            <person name="King R."/>
        </authorList>
    </citation>
    <scope>NUCLEOTIDE SEQUENCE</scope>
</reference>
<feature type="transmembrane region" description="Helical" evidence="9">
    <location>
        <begin position="1238"/>
        <end position="1259"/>
    </location>
</feature>
<feature type="transmembrane region" description="Helical" evidence="9">
    <location>
        <begin position="1197"/>
        <end position="1218"/>
    </location>
</feature>
<feature type="transmembrane region" description="Helical" evidence="9">
    <location>
        <begin position="1168"/>
        <end position="1190"/>
    </location>
</feature>
<dbReference type="PROSITE" id="PS00211">
    <property type="entry name" value="ABC_TRANSPORTER_1"/>
    <property type="match status" value="1"/>
</dbReference>
<dbReference type="InterPro" id="IPR017871">
    <property type="entry name" value="ABC_transporter-like_CS"/>
</dbReference>
<evidence type="ECO:0000256" key="7">
    <source>
        <dbReference type="ARBA" id="ARBA00022989"/>
    </source>
</evidence>